<keyword evidence="2" id="KW-1185">Reference proteome</keyword>
<dbReference type="PATRIC" id="fig|1423727.3.peg.442"/>
<accession>A0A0R2B0Y6</accession>
<dbReference type="Proteomes" id="UP000051672">
    <property type="component" value="Unassembled WGS sequence"/>
</dbReference>
<sequence>MQEQTYIYTINQYIERLLVFETVFKEYAHTCQNIDKGNCYASESLSRLKEYFSKNLIRFNTFVQTVSQLSAPNKYAVFNQHFIEALKEMQSGAIGTLRAIDDENVDHSRFEASVEKQAQARQRISSIFEYIGQPIY</sequence>
<organism evidence="1 2">
    <name type="scientific">Lacticaseibacillus brantae DSM 23927</name>
    <dbReference type="NCBI Taxonomy" id="1423727"/>
    <lineage>
        <taxon>Bacteria</taxon>
        <taxon>Bacillati</taxon>
        <taxon>Bacillota</taxon>
        <taxon>Bacilli</taxon>
        <taxon>Lactobacillales</taxon>
        <taxon>Lactobacillaceae</taxon>
        <taxon>Lacticaseibacillus</taxon>
    </lineage>
</organism>
<evidence type="ECO:0000313" key="1">
    <source>
        <dbReference type="EMBL" id="KRM72730.1"/>
    </source>
</evidence>
<dbReference type="EMBL" id="AYZQ01000001">
    <property type="protein sequence ID" value="KRM72730.1"/>
    <property type="molecule type" value="Genomic_DNA"/>
</dbReference>
<gene>
    <name evidence="1" type="ORF">FC34_GL000440</name>
</gene>
<dbReference type="OrthoDB" id="2315746at2"/>
<proteinExistence type="predicted"/>
<dbReference type="AlphaFoldDB" id="A0A0R2B0Y6"/>
<dbReference type="STRING" id="1423727.FC34_GL000440"/>
<name>A0A0R2B0Y6_9LACO</name>
<dbReference type="RefSeq" id="WP_057893746.1">
    <property type="nucleotide sequence ID" value="NZ_AYZQ01000001.1"/>
</dbReference>
<comment type="caution">
    <text evidence="1">The sequence shown here is derived from an EMBL/GenBank/DDBJ whole genome shotgun (WGS) entry which is preliminary data.</text>
</comment>
<evidence type="ECO:0000313" key="2">
    <source>
        <dbReference type="Proteomes" id="UP000051672"/>
    </source>
</evidence>
<protein>
    <recommendedName>
        <fullName evidence="3">LXG domain-containing protein</fullName>
    </recommendedName>
</protein>
<reference evidence="1 2" key="1">
    <citation type="journal article" date="2015" name="Genome Announc.">
        <title>Expanding the biotechnology potential of lactobacilli through comparative genomics of 213 strains and associated genera.</title>
        <authorList>
            <person name="Sun Z."/>
            <person name="Harris H.M."/>
            <person name="McCann A."/>
            <person name="Guo C."/>
            <person name="Argimon S."/>
            <person name="Zhang W."/>
            <person name="Yang X."/>
            <person name="Jeffery I.B."/>
            <person name="Cooney J.C."/>
            <person name="Kagawa T.F."/>
            <person name="Liu W."/>
            <person name="Song Y."/>
            <person name="Salvetti E."/>
            <person name="Wrobel A."/>
            <person name="Rasinkangas P."/>
            <person name="Parkhill J."/>
            <person name="Rea M.C."/>
            <person name="O'Sullivan O."/>
            <person name="Ritari J."/>
            <person name="Douillard F.P."/>
            <person name="Paul Ross R."/>
            <person name="Yang R."/>
            <person name="Briner A.E."/>
            <person name="Felis G.E."/>
            <person name="de Vos W.M."/>
            <person name="Barrangou R."/>
            <person name="Klaenhammer T.R."/>
            <person name="Caufield P.W."/>
            <person name="Cui Y."/>
            <person name="Zhang H."/>
            <person name="O'Toole P.W."/>
        </authorList>
    </citation>
    <scope>NUCLEOTIDE SEQUENCE [LARGE SCALE GENOMIC DNA]</scope>
    <source>
        <strain evidence="1 2">DSM 23927</strain>
    </source>
</reference>
<evidence type="ECO:0008006" key="3">
    <source>
        <dbReference type="Google" id="ProtNLM"/>
    </source>
</evidence>